<accession>A0A1R1YPX7</accession>
<name>A0A1R1YPX7_9FUNG</name>
<dbReference type="AlphaFoldDB" id="A0A1R1YPX7"/>
<evidence type="ECO:0000313" key="2">
    <source>
        <dbReference type="Proteomes" id="UP000187429"/>
    </source>
</evidence>
<proteinExistence type="predicted"/>
<protein>
    <submittedName>
        <fullName evidence="1">Uncharacterized protein</fullName>
    </submittedName>
</protein>
<dbReference type="Proteomes" id="UP000187429">
    <property type="component" value="Unassembled WGS sequence"/>
</dbReference>
<reference evidence="2" key="1">
    <citation type="submission" date="2017-01" db="EMBL/GenBank/DDBJ databases">
        <authorList>
            <person name="Wang Y."/>
            <person name="White M."/>
            <person name="Kvist S."/>
            <person name="Moncalvo J.-M."/>
        </authorList>
    </citation>
    <scope>NUCLEOTIDE SEQUENCE [LARGE SCALE GENOMIC DNA]</scope>
    <source>
        <strain evidence="2">ID-206-W2</strain>
    </source>
</reference>
<sequence>MRLSVWEVAQKAYEVLRNIGGVVDITALNHTKISSKPPKSIKIILKTKKDNEIPNTININNVKVAFIVE</sequence>
<evidence type="ECO:0000313" key="1">
    <source>
        <dbReference type="EMBL" id="OMJ28885.1"/>
    </source>
</evidence>
<keyword evidence="2" id="KW-1185">Reference proteome</keyword>
<gene>
    <name evidence="1" type="ORF">AYI69_g1622</name>
</gene>
<comment type="caution">
    <text evidence="1">The sequence shown here is derived from an EMBL/GenBank/DDBJ whole genome shotgun (WGS) entry which is preliminary data.</text>
</comment>
<organism evidence="1 2">
    <name type="scientific">Smittium culicis</name>
    <dbReference type="NCBI Taxonomy" id="133412"/>
    <lineage>
        <taxon>Eukaryota</taxon>
        <taxon>Fungi</taxon>
        <taxon>Fungi incertae sedis</taxon>
        <taxon>Zoopagomycota</taxon>
        <taxon>Kickxellomycotina</taxon>
        <taxon>Harpellomycetes</taxon>
        <taxon>Harpellales</taxon>
        <taxon>Legeriomycetaceae</taxon>
        <taxon>Smittium</taxon>
    </lineage>
</organism>
<dbReference type="EMBL" id="LSSM01000444">
    <property type="protein sequence ID" value="OMJ28885.1"/>
    <property type="molecule type" value="Genomic_DNA"/>
</dbReference>